<reference evidence="1" key="1">
    <citation type="submission" date="2020-05" db="EMBL/GenBank/DDBJ databases">
        <title>Large-scale comparative analyses of tick genomes elucidate their genetic diversity and vector capacities.</title>
        <authorList>
            <person name="Jia N."/>
            <person name="Wang J."/>
            <person name="Shi W."/>
            <person name="Du L."/>
            <person name="Sun Y."/>
            <person name="Zhan W."/>
            <person name="Jiang J."/>
            <person name="Wang Q."/>
            <person name="Zhang B."/>
            <person name="Ji P."/>
            <person name="Sakyi L.B."/>
            <person name="Cui X."/>
            <person name="Yuan T."/>
            <person name="Jiang B."/>
            <person name="Yang W."/>
            <person name="Lam T.T.-Y."/>
            <person name="Chang Q."/>
            <person name="Ding S."/>
            <person name="Wang X."/>
            <person name="Zhu J."/>
            <person name="Ruan X."/>
            <person name="Zhao L."/>
            <person name="Wei J."/>
            <person name="Que T."/>
            <person name="Du C."/>
            <person name="Cheng J."/>
            <person name="Dai P."/>
            <person name="Han X."/>
            <person name="Huang E."/>
            <person name="Gao Y."/>
            <person name="Liu J."/>
            <person name="Shao H."/>
            <person name="Ye R."/>
            <person name="Li L."/>
            <person name="Wei W."/>
            <person name="Wang X."/>
            <person name="Wang C."/>
            <person name="Yang T."/>
            <person name="Huo Q."/>
            <person name="Li W."/>
            <person name="Guo W."/>
            <person name="Chen H."/>
            <person name="Zhou L."/>
            <person name="Ni X."/>
            <person name="Tian J."/>
            <person name="Zhou Y."/>
            <person name="Sheng Y."/>
            <person name="Liu T."/>
            <person name="Pan Y."/>
            <person name="Xia L."/>
            <person name="Li J."/>
            <person name="Zhao F."/>
            <person name="Cao W."/>
        </authorList>
    </citation>
    <scope>NUCLEOTIDE SEQUENCE</scope>
    <source>
        <strain evidence="1">Hyas-2018</strain>
    </source>
</reference>
<comment type="caution">
    <text evidence="1">The sequence shown here is derived from an EMBL/GenBank/DDBJ whole genome shotgun (WGS) entry which is preliminary data.</text>
</comment>
<dbReference type="Proteomes" id="UP000821845">
    <property type="component" value="Chromosome 7"/>
</dbReference>
<gene>
    <name evidence="1" type="ORF">HPB50_015919</name>
</gene>
<name>A0ACB7S0E1_HYAAI</name>
<proteinExistence type="predicted"/>
<dbReference type="EMBL" id="CM023487">
    <property type="protein sequence ID" value="KAH6926244.1"/>
    <property type="molecule type" value="Genomic_DNA"/>
</dbReference>
<accession>A0ACB7S0E1</accession>
<evidence type="ECO:0000313" key="1">
    <source>
        <dbReference type="EMBL" id="KAH6926244.1"/>
    </source>
</evidence>
<organism evidence="1 2">
    <name type="scientific">Hyalomma asiaticum</name>
    <name type="common">Tick</name>
    <dbReference type="NCBI Taxonomy" id="266040"/>
    <lineage>
        <taxon>Eukaryota</taxon>
        <taxon>Metazoa</taxon>
        <taxon>Ecdysozoa</taxon>
        <taxon>Arthropoda</taxon>
        <taxon>Chelicerata</taxon>
        <taxon>Arachnida</taxon>
        <taxon>Acari</taxon>
        <taxon>Parasitiformes</taxon>
        <taxon>Ixodida</taxon>
        <taxon>Ixodoidea</taxon>
        <taxon>Ixodidae</taxon>
        <taxon>Hyalomminae</taxon>
        <taxon>Hyalomma</taxon>
    </lineage>
</organism>
<sequence>MSKRTDTRCPDDRIRELEQMFLGGPVLVSGKAFTVEGLLDVLIVLYDECCNSSLRKEKTMTNFVEYAAVRRGGVASLLMTSTAATSSSVPIVEPAQFVRAAGACLSTPSTPAGAAGQANRRRAQGQPVRPASLTSFRPLGGRRRNAR</sequence>
<evidence type="ECO:0000313" key="2">
    <source>
        <dbReference type="Proteomes" id="UP000821845"/>
    </source>
</evidence>
<protein>
    <submittedName>
        <fullName evidence="1">Uncharacterized protein</fullName>
    </submittedName>
</protein>
<keyword evidence="2" id="KW-1185">Reference proteome</keyword>